<sequence>MDIFDKVKGLIVDELAVDASLVNPDARLVEDLGADSIDAVELIMTVEDAFSIEISDEVLQNIKTVNDLVSYIKDNQ</sequence>
<evidence type="ECO:0000256" key="4">
    <source>
        <dbReference type="ARBA" id="ARBA00022832"/>
    </source>
</evidence>
<dbReference type="InterPro" id="IPR006162">
    <property type="entry name" value="Ppantetheine_attach_site"/>
</dbReference>
<keyword evidence="7" id="KW-0963">Cytoplasm</keyword>
<dbReference type="GO" id="GO:0016020">
    <property type="term" value="C:membrane"/>
    <property type="evidence" value="ECO:0007669"/>
    <property type="project" value="GOC"/>
</dbReference>
<evidence type="ECO:0000256" key="7">
    <source>
        <dbReference type="HAMAP-Rule" id="MF_01217"/>
    </source>
</evidence>
<dbReference type="NCBIfam" id="TIGR00517">
    <property type="entry name" value="acyl_carrier"/>
    <property type="match status" value="1"/>
</dbReference>
<dbReference type="Proteomes" id="UP000315938">
    <property type="component" value="Unassembled WGS sequence"/>
</dbReference>
<dbReference type="HAMAP" id="MF_01217">
    <property type="entry name" value="Acyl_carrier"/>
    <property type="match status" value="1"/>
</dbReference>
<comment type="similarity">
    <text evidence="7">Belongs to the acyl carrier protein (ACP) family.</text>
</comment>
<dbReference type="Gene3D" id="1.10.1200.10">
    <property type="entry name" value="ACP-like"/>
    <property type="match status" value="1"/>
</dbReference>
<evidence type="ECO:0000256" key="2">
    <source>
        <dbReference type="ARBA" id="ARBA00022516"/>
    </source>
</evidence>
<comment type="caution">
    <text evidence="11">The sequence shown here is derived from an EMBL/GenBank/DDBJ whole genome shotgun (WGS) entry which is preliminary data.</text>
</comment>
<dbReference type="EMBL" id="VKID01000001">
    <property type="protein sequence ID" value="TRY00305.1"/>
    <property type="molecule type" value="Genomic_DNA"/>
</dbReference>
<evidence type="ECO:0000313" key="12">
    <source>
        <dbReference type="Proteomes" id="UP000315938"/>
    </source>
</evidence>
<keyword evidence="6 7" id="KW-0275">Fatty acid biosynthesis</keyword>
<dbReference type="RefSeq" id="WP_012242198.1">
    <property type="nucleotide sequence ID" value="NZ_CP103951.1"/>
</dbReference>
<gene>
    <name evidence="7 11" type="primary">acpP</name>
    <name evidence="11" type="ORF">FNV44_04455</name>
</gene>
<evidence type="ECO:0000256" key="3">
    <source>
        <dbReference type="ARBA" id="ARBA00022553"/>
    </source>
</evidence>
<evidence type="ECO:0000256" key="8">
    <source>
        <dbReference type="NCBIfam" id="TIGR00517"/>
    </source>
</evidence>
<evidence type="ECO:0000259" key="10">
    <source>
        <dbReference type="PROSITE" id="PS50075"/>
    </source>
</evidence>
<dbReference type="SUPFAM" id="SSF47336">
    <property type="entry name" value="ACP-like"/>
    <property type="match status" value="1"/>
</dbReference>
<proteinExistence type="inferred from homology"/>
<feature type="modified residue" description="O-(pantetheine 4'-phosphoryl)serine" evidence="7">
    <location>
        <position position="36"/>
    </location>
</feature>
<keyword evidence="4 7" id="KW-0276">Fatty acid metabolism</keyword>
<dbReference type="PANTHER" id="PTHR20863">
    <property type="entry name" value="ACYL CARRIER PROTEIN"/>
    <property type="match status" value="1"/>
</dbReference>
<comment type="PTM">
    <text evidence="9">4'-phosphopantetheine is transferred from CoA to a specific serine of apo-ACP by acpS.</text>
</comment>
<dbReference type="NCBIfam" id="NF002150">
    <property type="entry name" value="PRK00982.1-4"/>
    <property type="match status" value="1"/>
</dbReference>
<dbReference type="AlphaFoldDB" id="A0A553IJC9"/>
<accession>A0A553IJC9</accession>
<reference evidence="11 12" key="1">
    <citation type="submission" date="2019-07" db="EMBL/GenBank/DDBJ databases">
        <title>Genome sequence of Acholeplasma laidlawii strain with increased resistance to erythromycin.</title>
        <authorList>
            <person name="Medvedeva E.S."/>
            <person name="Baranova N.B."/>
            <person name="Siniagina M.N."/>
            <person name="Mouzykantov A."/>
            <person name="Chernova O.A."/>
            <person name="Chernov V.M."/>
        </authorList>
    </citation>
    <scope>NUCLEOTIDE SEQUENCE [LARGE SCALE GENOMIC DNA]</scope>
    <source>
        <strain evidence="11 12">PG8REry</strain>
    </source>
</reference>
<evidence type="ECO:0000256" key="1">
    <source>
        <dbReference type="ARBA" id="ARBA00022450"/>
    </source>
</evidence>
<comment type="pathway">
    <text evidence="7 9">Lipid metabolism; fatty acid biosynthesis.</text>
</comment>
<keyword evidence="3 7" id="KW-0597">Phosphoprotein</keyword>
<evidence type="ECO:0000313" key="11">
    <source>
        <dbReference type="EMBL" id="TRY00305.1"/>
    </source>
</evidence>
<protein>
    <recommendedName>
        <fullName evidence="7 8">Acyl carrier protein</fullName>
        <shortName evidence="7">ACP</shortName>
    </recommendedName>
</protein>
<comment type="subcellular location">
    <subcellularLocation>
        <location evidence="7">Cytoplasm</location>
    </subcellularLocation>
</comment>
<dbReference type="OMA" id="NENANIM"/>
<dbReference type="PROSITE" id="PS50075">
    <property type="entry name" value="CARRIER"/>
    <property type="match status" value="1"/>
</dbReference>
<organism evidence="11 12">
    <name type="scientific">Acholeplasma laidlawii</name>
    <dbReference type="NCBI Taxonomy" id="2148"/>
    <lineage>
        <taxon>Bacteria</taxon>
        <taxon>Bacillati</taxon>
        <taxon>Mycoplasmatota</taxon>
        <taxon>Mollicutes</taxon>
        <taxon>Acholeplasmatales</taxon>
        <taxon>Acholeplasmataceae</taxon>
        <taxon>Acholeplasma</taxon>
    </lineage>
</organism>
<dbReference type="InterPro" id="IPR003231">
    <property type="entry name" value="ACP"/>
</dbReference>
<name>A0A553IJC9_ACHLA</name>
<dbReference type="UniPathway" id="UPA00094"/>
<dbReference type="GO" id="GO:0000035">
    <property type="term" value="F:acyl binding"/>
    <property type="evidence" value="ECO:0007669"/>
    <property type="project" value="TreeGrafter"/>
</dbReference>
<dbReference type="InterPro" id="IPR036736">
    <property type="entry name" value="ACP-like_sf"/>
</dbReference>
<dbReference type="GeneID" id="41338430"/>
<dbReference type="InterPro" id="IPR009081">
    <property type="entry name" value="PP-bd_ACP"/>
</dbReference>
<evidence type="ECO:0000256" key="5">
    <source>
        <dbReference type="ARBA" id="ARBA00023098"/>
    </source>
</evidence>
<dbReference type="Pfam" id="PF00550">
    <property type="entry name" value="PP-binding"/>
    <property type="match status" value="1"/>
</dbReference>
<keyword evidence="2 7" id="KW-0444">Lipid biosynthesis</keyword>
<dbReference type="GO" id="GO:0009245">
    <property type="term" value="P:lipid A biosynthetic process"/>
    <property type="evidence" value="ECO:0007669"/>
    <property type="project" value="TreeGrafter"/>
</dbReference>
<evidence type="ECO:0000256" key="6">
    <source>
        <dbReference type="ARBA" id="ARBA00023160"/>
    </source>
</evidence>
<feature type="domain" description="Carrier" evidence="10">
    <location>
        <begin position="1"/>
        <end position="76"/>
    </location>
</feature>
<comment type="PTM">
    <text evidence="7">4'-phosphopantetheine is transferred from CoA to a specific serine of apo-ACP by AcpS. This modification is essential for activity because fatty acids are bound in thioester linkage to the sulfhydryl of the prosthetic group.</text>
</comment>
<dbReference type="NCBIfam" id="NF002148">
    <property type="entry name" value="PRK00982.1-2"/>
    <property type="match status" value="1"/>
</dbReference>
<dbReference type="GO" id="GO:0000036">
    <property type="term" value="F:acyl carrier activity"/>
    <property type="evidence" value="ECO:0007669"/>
    <property type="project" value="UniProtKB-UniRule"/>
</dbReference>
<evidence type="ECO:0000256" key="9">
    <source>
        <dbReference type="RuleBase" id="RU003545"/>
    </source>
</evidence>
<keyword evidence="1 7" id="KW-0596">Phosphopantetheine</keyword>
<dbReference type="PANTHER" id="PTHR20863:SF76">
    <property type="entry name" value="CARRIER DOMAIN-CONTAINING PROTEIN"/>
    <property type="match status" value="1"/>
</dbReference>
<dbReference type="GO" id="GO:0005829">
    <property type="term" value="C:cytosol"/>
    <property type="evidence" value="ECO:0007669"/>
    <property type="project" value="TreeGrafter"/>
</dbReference>
<keyword evidence="5 7" id="KW-0443">Lipid metabolism</keyword>
<comment type="function">
    <text evidence="7 9">Carrier of the growing fatty acid chain in fatty acid biosynthesis.</text>
</comment>
<dbReference type="PROSITE" id="PS00012">
    <property type="entry name" value="PHOSPHOPANTETHEINE"/>
    <property type="match status" value="1"/>
</dbReference>